<dbReference type="SUPFAM" id="SSF47459">
    <property type="entry name" value="HLH, helix-loop-helix DNA-binding domain"/>
    <property type="match status" value="1"/>
</dbReference>
<proteinExistence type="predicted"/>
<gene>
    <name evidence="3" type="ORF">FOMPIDRAFT_1025406</name>
</gene>
<feature type="compositionally biased region" description="Acidic residues" evidence="1">
    <location>
        <begin position="60"/>
        <end position="70"/>
    </location>
</feature>
<dbReference type="STRING" id="743788.S8DT21"/>
<dbReference type="GO" id="GO:0046983">
    <property type="term" value="F:protein dimerization activity"/>
    <property type="evidence" value="ECO:0007669"/>
    <property type="project" value="InterPro"/>
</dbReference>
<evidence type="ECO:0000313" key="4">
    <source>
        <dbReference type="Proteomes" id="UP000015241"/>
    </source>
</evidence>
<dbReference type="Pfam" id="PF00010">
    <property type="entry name" value="HLH"/>
    <property type="match status" value="1"/>
</dbReference>
<protein>
    <recommendedName>
        <fullName evidence="2">BHLH domain-containing protein</fullName>
    </recommendedName>
</protein>
<feature type="compositionally biased region" description="Basic and acidic residues" evidence="1">
    <location>
        <begin position="91"/>
        <end position="100"/>
    </location>
</feature>
<dbReference type="HOGENOM" id="CLU_049479_0_0_1"/>
<feature type="region of interest" description="Disordered" evidence="1">
    <location>
        <begin position="222"/>
        <end position="256"/>
    </location>
</feature>
<evidence type="ECO:0000256" key="1">
    <source>
        <dbReference type="SAM" id="MobiDB-lite"/>
    </source>
</evidence>
<dbReference type="AlphaFoldDB" id="S8DT21"/>
<evidence type="ECO:0000313" key="3">
    <source>
        <dbReference type="EMBL" id="EPS96396.1"/>
    </source>
</evidence>
<dbReference type="PROSITE" id="PS50888">
    <property type="entry name" value="BHLH"/>
    <property type="match status" value="1"/>
</dbReference>
<accession>S8DT21</accession>
<evidence type="ECO:0000259" key="2">
    <source>
        <dbReference type="PROSITE" id="PS50888"/>
    </source>
</evidence>
<feature type="compositionally biased region" description="Acidic residues" evidence="1">
    <location>
        <begin position="222"/>
        <end position="233"/>
    </location>
</feature>
<dbReference type="InterPro" id="IPR036638">
    <property type="entry name" value="HLH_DNA-bd_sf"/>
</dbReference>
<keyword evidence="4" id="KW-1185">Reference proteome</keyword>
<feature type="domain" description="BHLH" evidence="2">
    <location>
        <begin position="96"/>
        <end position="166"/>
    </location>
</feature>
<dbReference type="Proteomes" id="UP000015241">
    <property type="component" value="Unassembled WGS sequence"/>
</dbReference>
<sequence length="422" mass="44552">MASCNPPRRAKRARTDGANVTPNAAHAAASSRAPVRRARPTILPKGPAPRSSSPAKDVPDSDTGDEDDYEPDTRTTAQRRRGRKPGTLSRSARESLRKLNHSRIEKARRTKINEALASLSALVNEAEQEKATAAGVTLEPKAKGRAEEKEFKLDVLVKTVTYVQELINKVRALEDAARACPHCSRDRVAAFAPALKRKRPGEEDIEMGGSADELDEEIEYAGDDEKGDGEPEPGPERSPVFVGTAPPPASAHPTPSPRLPPIAAWLPHPYVDPSCIAAISDSRNAAAAASQLPSPPPSASSRAASTMLARDMPALVLPAPAHPLEASTAAPGEKTVGRRAGTQSRSPTWTPEDETAASLLLQIGSSPTSMRSSSAPSSVGVPPFALPARRMSLTLVGEDGRRGKGGVRIQAETPSSLLGLGR</sequence>
<dbReference type="InterPro" id="IPR011598">
    <property type="entry name" value="bHLH_dom"/>
</dbReference>
<organism evidence="3 4">
    <name type="scientific">Fomitopsis schrenkii</name>
    <name type="common">Brown rot fungus</name>
    <dbReference type="NCBI Taxonomy" id="2126942"/>
    <lineage>
        <taxon>Eukaryota</taxon>
        <taxon>Fungi</taxon>
        <taxon>Dikarya</taxon>
        <taxon>Basidiomycota</taxon>
        <taxon>Agaricomycotina</taxon>
        <taxon>Agaricomycetes</taxon>
        <taxon>Polyporales</taxon>
        <taxon>Fomitopsis</taxon>
    </lineage>
</organism>
<dbReference type="InParanoid" id="S8DT21"/>
<reference evidence="3 4" key="1">
    <citation type="journal article" date="2012" name="Science">
        <title>The Paleozoic origin of enzymatic lignin decomposition reconstructed from 31 fungal genomes.</title>
        <authorList>
            <person name="Floudas D."/>
            <person name="Binder M."/>
            <person name="Riley R."/>
            <person name="Barry K."/>
            <person name="Blanchette R.A."/>
            <person name="Henrissat B."/>
            <person name="Martinez A.T."/>
            <person name="Otillar R."/>
            <person name="Spatafora J.W."/>
            <person name="Yadav J.S."/>
            <person name="Aerts A."/>
            <person name="Benoit I."/>
            <person name="Boyd A."/>
            <person name="Carlson A."/>
            <person name="Copeland A."/>
            <person name="Coutinho P.M."/>
            <person name="de Vries R.P."/>
            <person name="Ferreira P."/>
            <person name="Findley K."/>
            <person name="Foster B."/>
            <person name="Gaskell J."/>
            <person name="Glotzer D."/>
            <person name="Gorecki P."/>
            <person name="Heitman J."/>
            <person name="Hesse C."/>
            <person name="Hori C."/>
            <person name="Igarashi K."/>
            <person name="Jurgens J.A."/>
            <person name="Kallen N."/>
            <person name="Kersten P."/>
            <person name="Kohler A."/>
            <person name="Kuees U."/>
            <person name="Kumar T.K.A."/>
            <person name="Kuo A."/>
            <person name="LaButti K."/>
            <person name="Larrondo L.F."/>
            <person name="Lindquist E."/>
            <person name="Ling A."/>
            <person name="Lombard V."/>
            <person name="Lucas S."/>
            <person name="Lundell T."/>
            <person name="Martin R."/>
            <person name="McLaughlin D.J."/>
            <person name="Morgenstern I."/>
            <person name="Morin E."/>
            <person name="Murat C."/>
            <person name="Nagy L.G."/>
            <person name="Nolan M."/>
            <person name="Ohm R.A."/>
            <person name="Patyshakuliyeva A."/>
            <person name="Rokas A."/>
            <person name="Ruiz-Duenas F.J."/>
            <person name="Sabat G."/>
            <person name="Salamov A."/>
            <person name="Samejima M."/>
            <person name="Schmutz J."/>
            <person name="Slot J.C."/>
            <person name="St John F."/>
            <person name="Stenlid J."/>
            <person name="Sun H."/>
            <person name="Sun S."/>
            <person name="Syed K."/>
            <person name="Tsang A."/>
            <person name="Wiebenga A."/>
            <person name="Young D."/>
            <person name="Pisabarro A."/>
            <person name="Eastwood D.C."/>
            <person name="Martin F."/>
            <person name="Cullen D."/>
            <person name="Grigoriev I.V."/>
            <person name="Hibbett D.S."/>
        </authorList>
    </citation>
    <scope>NUCLEOTIDE SEQUENCE</scope>
    <source>
        <strain evidence="4">FP-58527</strain>
    </source>
</reference>
<feature type="region of interest" description="Disordered" evidence="1">
    <location>
        <begin position="324"/>
        <end position="355"/>
    </location>
</feature>
<feature type="compositionally biased region" description="Pro residues" evidence="1">
    <location>
        <begin position="245"/>
        <end position="256"/>
    </location>
</feature>
<dbReference type="eggNOG" id="KOG4304">
    <property type="taxonomic scope" value="Eukaryota"/>
</dbReference>
<name>S8DT21_FOMSC</name>
<dbReference type="Gene3D" id="4.10.280.10">
    <property type="entry name" value="Helix-loop-helix DNA-binding domain"/>
    <property type="match status" value="1"/>
</dbReference>
<dbReference type="OrthoDB" id="690068at2759"/>
<feature type="region of interest" description="Disordered" evidence="1">
    <location>
        <begin position="1"/>
        <end position="100"/>
    </location>
</feature>
<feature type="compositionally biased region" description="Low complexity" evidence="1">
    <location>
        <begin position="18"/>
        <end position="33"/>
    </location>
</feature>
<dbReference type="EMBL" id="KE504189">
    <property type="protein sequence ID" value="EPS96396.1"/>
    <property type="molecule type" value="Genomic_DNA"/>
</dbReference>